<gene>
    <name evidence="2" type="ORF">SAMN05444412_11947</name>
</gene>
<proteinExistence type="predicted"/>
<keyword evidence="3" id="KW-1185">Reference proteome</keyword>
<evidence type="ECO:0000313" key="2">
    <source>
        <dbReference type="EMBL" id="SDZ51628.1"/>
    </source>
</evidence>
<dbReference type="PANTHER" id="PTHR43000">
    <property type="entry name" value="DTDP-D-GLUCOSE 4,6-DEHYDRATASE-RELATED"/>
    <property type="match status" value="1"/>
</dbReference>
<dbReference type="EMBL" id="FNQC01000019">
    <property type="protein sequence ID" value="SDZ51628.1"/>
    <property type="molecule type" value="Genomic_DNA"/>
</dbReference>
<dbReference type="SUPFAM" id="SSF51735">
    <property type="entry name" value="NAD(P)-binding Rossmann-fold domains"/>
    <property type="match status" value="1"/>
</dbReference>
<organism evidence="2 3">
    <name type="scientific">Rhodonellum ikkaensis</name>
    <dbReference type="NCBI Taxonomy" id="336829"/>
    <lineage>
        <taxon>Bacteria</taxon>
        <taxon>Pseudomonadati</taxon>
        <taxon>Bacteroidota</taxon>
        <taxon>Cytophagia</taxon>
        <taxon>Cytophagales</taxon>
        <taxon>Cytophagaceae</taxon>
        <taxon>Rhodonellum</taxon>
    </lineage>
</organism>
<name>A0A1H3TP05_9BACT</name>
<protein>
    <submittedName>
        <fullName evidence="2">Thioester reductase domain-containing protein</fullName>
    </submittedName>
</protein>
<feature type="domain" description="Thioester reductase (TE)" evidence="1">
    <location>
        <begin position="5"/>
        <end position="262"/>
    </location>
</feature>
<accession>A0A1H3TP05</accession>
<sequence>MKIVITGATGVLGSHILYEALTHFIKNSITGKLFLITRKKGKISAKDRINELLSSSYTPAIVKEQGLEKLHEYIEIIDSDLSQIQDAYSDKIKDAYFIHSAGYVNLSTDEEQREKIFEENTTITKAIFNTFSPFIKKFIYISTAFASGERTGIIDNDFHNLKFKPTHRNAYENAKFESENFVVEQCLSIGLPYQILRPSVIGGKMIGKESNFFIPKFMVFYLLAKFFHLTANRSPEQENVRFMVNDTTGLNIIPVDYVAKVILSTFQRDDIKQLNIVNHTSFNIVKGLKLIMKEVGYTNFSMVPNTLDFNYVNAIEKMYYESIGKHLKPYFISEANEYDTTLLNSILEIPKIDAEALTNMIRYARIHNFKDINV</sequence>
<evidence type="ECO:0000313" key="3">
    <source>
        <dbReference type="Proteomes" id="UP000199663"/>
    </source>
</evidence>
<comment type="caution">
    <text evidence="2">The sequence shown here is derived from an EMBL/GenBank/DDBJ whole genome shotgun (WGS) entry which is preliminary data.</text>
</comment>
<dbReference type="RefSeq" id="WP_019600151.1">
    <property type="nucleotide sequence ID" value="NZ_FNQC01000019.1"/>
</dbReference>
<dbReference type="InterPro" id="IPR013120">
    <property type="entry name" value="FAR_NAD-bd"/>
</dbReference>
<dbReference type="Proteomes" id="UP000199663">
    <property type="component" value="Unassembled WGS sequence"/>
</dbReference>
<dbReference type="InterPro" id="IPR036291">
    <property type="entry name" value="NAD(P)-bd_dom_sf"/>
</dbReference>
<reference evidence="2 3" key="1">
    <citation type="submission" date="2016-10" db="EMBL/GenBank/DDBJ databases">
        <authorList>
            <person name="Varghese N."/>
            <person name="Submissions S."/>
        </authorList>
    </citation>
    <scope>NUCLEOTIDE SEQUENCE [LARGE SCALE GENOMIC DNA]</scope>
    <source>
        <strain evidence="2 3">DSM 17997</strain>
    </source>
</reference>
<evidence type="ECO:0000259" key="1">
    <source>
        <dbReference type="Pfam" id="PF07993"/>
    </source>
</evidence>
<dbReference type="Pfam" id="PF07993">
    <property type="entry name" value="NAD_binding_4"/>
    <property type="match status" value="1"/>
</dbReference>
<dbReference type="Gene3D" id="3.40.50.720">
    <property type="entry name" value="NAD(P)-binding Rossmann-like Domain"/>
    <property type="match status" value="1"/>
</dbReference>